<gene>
    <name evidence="7" type="ORF">GCM10011386_42710</name>
</gene>
<sequence>MRRNTSLHVGAALLSIYILFHACQSEQAIRTAQYAVNGQKLYGMHCQNCHGAKGEGLGTLYPPLTDSTFLITRRKQLPCIVKNGSSSPIQVGGKTFNTEMPSNPQLTPIETAYVLTYIGNSFGNKMGIFTVEEVQQALADCR</sequence>
<dbReference type="InterPro" id="IPR009056">
    <property type="entry name" value="Cyt_c-like_dom"/>
</dbReference>
<dbReference type="InterPro" id="IPR036909">
    <property type="entry name" value="Cyt_c-like_dom_sf"/>
</dbReference>
<feature type="signal peptide" evidence="5">
    <location>
        <begin position="1"/>
        <end position="22"/>
    </location>
</feature>
<dbReference type="PROSITE" id="PS51007">
    <property type="entry name" value="CYTC"/>
    <property type="match status" value="1"/>
</dbReference>
<keyword evidence="5" id="KW-0732">Signal</keyword>
<organism evidence="7 8">
    <name type="scientific">Parapedobacter defluvii</name>
    <dbReference type="NCBI Taxonomy" id="2045106"/>
    <lineage>
        <taxon>Bacteria</taxon>
        <taxon>Pseudomonadati</taxon>
        <taxon>Bacteroidota</taxon>
        <taxon>Sphingobacteriia</taxon>
        <taxon>Sphingobacteriales</taxon>
        <taxon>Sphingobacteriaceae</taxon>
        <taxon>Parapedobacter</taxon>
    </lineage>
</organism>
<feature type="chain" id="PRO_5046690134" description="Cytochrome c domain-containing protein" evidence="5">
    <location>
        <begin position="23"/>
        <end position="142"/>
    </location>
</feature>
<dbReference type="PANTHER" id="PTHR35008">
    <property type="entry name" value="BLL4482 PROTEIN-RELATED"/>
    <property type="match status" value="1"/>
</dbReference>
<dbReference type="InterPro" id="IPR051459">
    <property type="entry name" value="Cytochrome_c-type_DH"/>
</dbReference>
<keyword evidence="2 4" id="KW-0479">Metal-binding</keyword>
<keyword evidence="1 4" id="KW-0349">Heme</keyword>
<evidence type="ECO:0000313" key="7">
    <source>
        <dbReference type="EMBL" id="GGC45900.1"/>
    </source>
</evidence>
<dbReference type="EMBL" id="BMIK01000023">
    <property type="protein sequence ID" value="GGC45900.1"/>
    <property type="molecule type" value="Genomic_DNA"/>
</dbReference>
<dbReference type="Gene3D" id="1.10.760.10">
    <property type="entry name" value="Cytochrome c-like domain"/>
    <property type="match status" value="1"/>
</dbReference>
<dbReference type="Pfam" id="PF00034">
    <property type="entry name" value="Cytochrom_C"/>
    <property type="match status" value="1"/>
</dbReference>
<feature type="domain" description="Cytochrome c" evidence="6">
    <location>
        <begin position="33"/>
        <end position="122"/>
    </location>
</feature>
<evidence type="ECO:0000256" key="5">
    <source>
        <dbReference type="SAM" id="SignalP"/>
    </source>
</evidence>
<evidence type="ECO:0000256" key="1">
    <source>
        <dbReference type="ARBA" id="ARBA00022617"/>
    </source>
</evidence>
<proteinExistence type="predicted"/>
<comment type="caution">
    <text evidence="7">The sequence shown here is derived from an EMBL/GenBank/DDBJ whole genome shotgun (WGS) entry which is preliminary data.</text>
</comment>
<name>A0ABQ1MVM5_9SPHI</name>
<evidence type="ECO:0000313" key="8">
    <source>
        <dbReference type="Proteomes" id="UP000597338"/>
    </source>
</evidence>
<reference evidence="8" key="1">
    <citation type="journal article" date="2019" name="Int. J. Syst. Evol. Microbiol.">
        <title>The Global Catalogue of Microorganisms (GCM) 10K type strain sequencing project: providing services to taxonomists for standard genome sequencing and annotation.</title>
        <authorList>
            <consortium name="The Broad Institute Genomics Platform"/>
            <consortium name="The Broad Institute Genome Sequencing Center for Infectious Disease"/>
            <person name="Wu L."/>
            <person name="Ma J."/>
        </authorList>
    </citation>
    <scope>NUCLEOTIDE SEQUENCE [LARGE SCALE GENOMIC DNA]</scope>
    <source>
        <strain evidence="8">CGMCC 1.15342</strain>
    </source>
</reference>
<keyword evidence="8" id="KW-1185">Reference proteome</keyword>
<evidence type="ECO:0000256" key="3">
    <source>
        <dbReference type="ARBA" id="ARBA00023004"/>
    </source>
</evidence>
<protein>
    <recommendedName>
        <fullName evidence="6">Cytochrome c domain-containing protein</fullName>
    </recommendedName>
</protein>
<evidence type="ECO:0000256" key="4">
    <source>
        <dbReference type="PROSITE-ProRule" id="PRU00433"/>
    </source>
</evidence>
<evidence type="ECO:0000259" key="6">
    <source>
        <dbReference type="PROSITE" id="PS51007"/>
    </source>
</evidence>
<dbReference type="RefSeq" id="WP_188753497.1">
    <property type="nucleotide sequence ID" value="NZ_BMIK01000023.1"/>
</dbReference>
<dbReference type="Proteomes" id="UP000597338">
    <property type="component" value="Unassembled WGS sequence"/>
</dbReference>
<keyword evidence="3 4" id="KW-0408">Iron</keyword>
<dbReference type="PANTHER" id="PTHR35008:SF4">
    <property type="entry name" value="BLL4482 PROTEIN"/>
    <property type="match status" value="1"/>
</dbReference>
<accession>A0ABQ1MVM5</accession>
<evidence type="ECO:0000256" key="2">
    <source>
        <dbReference type="ARBA" id="ARBA00022723"/>
    </source>
</evidence>
<dbReference type="SUPFAM" id="SSF46626">
    <property type="entry name" value="Cytochrome c"/>
    <property type="match status" value="1"/>
</dbReference>